<comment type="caution">
    <text evidence="2">The sequence shown here is derived from an EMBL/GenBank/DDBJ whole genome shotgun (WGS) entry which is preliminary data.</text>
</comment>
<dbReference type="InterPro" id="IPR000835">
    <property type="entry name" value="HTH_MarR-typ"/>
</dbReference>
<gene>
    <name evidence="2" type="ORF">BC739_003177</name>
</gene>
<dbReference type="SMART" id="SM00347">
    <property type="entry name" value="HTH_MARR"/>
    <property type="match status" value="1"/>
</dbReference>
<keyword evidence="2" id="KW-0238">DNA-binding</keyword>
<accession>A0ABR6BGG4</accession>
<name>A0ABR6BGG4_9PSEU</name>
<proteinExistence type="predicted"/>
<dbReference type="GO" id="GO:0003677">
    <property type="term" value="F:DNA binding"/>
    <property type="evidence" value="ECO:0007669"/>
    <property type="project" value="UniProtKB-KW"/>
</dbReference>
<dbReference type="PRINTS" id="PR00598">
    <property type="entry name" value="HTHMARR"/>
</dbReference>
<dbReference type="Proteomes" id="UP000517916">
    <property type="component" value="Unassembled WGS sequence"/>
</dbReference>
<feature type="domain" description="HTH marR-type" evidence="1">
    <location>
        <begin position="10"/>
        <end position="141"/>
    </location>
</feature>
<dbReference type="SMART" id="SM00418">
    <property type="entry name" value="HTH_ARSR"/>
    <property type="match status" value="1"/>
</dbReference>
<keyword evidence="3" id="KW-1185">Reference proteome</keyword>
<dbReference type="RefSeq" id="WP_025360547.1">
    <property type="nucleotide sequence ID" value="NZ_BAAABQ010000059.1"/>
</dbReference>
<dbReference type="Gene3D" id="1.10.10.10">
    <property type="entry name" value="Winged helix-like DNA-binding domain superfamily/Winged helix DNA-binding domain"/>
    <property type="match status" value="1"/>
</dbReference>
<dbReference type="SUPFAM" id="SSF46785">
    <property type="entry name" value="Winged helix' DNA-binding domain"/>
    <property type="match status" value="1"/>
</dbReference>
<dbReference type="PROSITE" id="PS50995">
    <property type="entry name" value="HTH_MARR_2"/>
    <property type="match status" value="1"/>
</dbReference>
<evidence type="ECO:0000259" key="1">
    <source>
        <dbReference type="PROSITE" id="PS50995"/>
    </source>
</evidence>
<dbReference type="InterPro" id="IPR052526">
    <property type="entry name" value="HTH-type_Bedaq_tolerance"/>
</dbReference>
<dbReference type="InterPro" id="IPR001845">
    <property type="entry name" value="HTH_ArsR_DNA-bd_dom"/>
</dbReference>
<evidence type="ECO:0000313" key="3">
    <source>
        <dbReference type="Proteomes" id="UP000517916"/>
    </source>
</evidence>
<dbReference type="PANTHER" id="PTHR39515:SF2">
    <property type="entry name" value="HTH-TYPE TRANSCRIPTIONAL REGULATOR RV0880"/>
    <property type="match status" value="1"/>
</dbReference>
<protein>
    <submittedName>
        <fullName evidence="2">DNA-binding MarR family transcriptional regulator</fullName>
    </submittedName>
</protein>
<reference evidence="2 3" key="1">
    <citation type="submission" date="2020-08" db="EMBL/GenBank/DDBJ databases">
        <title>Genomic Encyclopedia of Archaeal and Bacterial Type Strains, Phase II (KMG-II): from individual species to whole genera.</title>
        <authorList>
            <person name="Goeker M."/>
        </authorList>
    </citation>
    <scope>NUCLEOTIDE SEQUENCE [LARGE SCALE GENOMIC DNA]</scope>
    <source>
        <strain evidence="2 3">DSM 43850</strain>
    </source>
</reference>
<dbReference type="PANTHER" id="PTHR39515">
    <property type="entry name" value="CONSERVED PROTEIN"/>
    <property type="match status" value="1"/>
</dbReference>
<dbReference type="InterPro" id="IPR036388">
    <property type="entry name" value="WH-like_DNA-bd_sf"/>
</dbReference>
<organism evidence="2 3">
    <name type="scientific">Kutzneria viridogrisea</name>
    <dbReference type="NCBI Taxonomy" id="47990"/>
    <lineage>
        <taxon>Bacteria</taxon>
        <taxon>Bacillati</taxon>
        <taxon>Actinomycetota</taxon>
        <taxon>Actinomycetes</taxon>
        <taxon>Pseudonocardiales</taxon>
        <taxon>Pseudonocardiaceae</taxon>
        <taxon>Kutzneria</taxon>
    </lineage>
</organism>
<dbReference type="Pfam" id="PF12802">
    <property type="entry name" value="MarR_2"/>
    <property type="match status" value="1"/>
</dbReference>
<dbReference type="InterPro" id="IPR036390">
    <property type="entry name" value="WH_DNA-bd_sf"/>
</dbReference>
<dbReference type="EMBL" id="JACJID010000002">
    <property type="protein sequence ID" value="MBA8925978.1"/>
    <property type="molecule type" value="Genomic_DNA"/>
</dbReference>
<evidence type="ECO:0000313" key="2">
    <source>
        <dbReference type="EMBL" id="MBA8925978.1"/>
    </source>
</evidence>
<sequence length="143" mass="15364">MTTQANSQEALQLVLSLHRMVRCLRHAAPAAGLYPTQLIVLSLLAGGGPTRVGELAAQVPCSQPTATTIVSSLEALGLVRREPDPADGRAIRVTLTEQGRETVISVVHGEAELLSERLAELSEEEQDLVLRAGPLLRRMAEPR</sequence>